<gene>
    <name evidence="9" type="ORF">DAEQUDRAFT_807805</name>
</gene>
<organism evidence="9 10">
    <name type="scientific">Daedalea quercina L-15889</name>
    <dbReference type="NCBI Taxonomy" id="1314783"/>
    <lineage>
        <taxon>Eukaryota</taxon>
        <taxon>Fungi</taxon>
        <taxon>Dikarya</taxon>
        <taxon>Basidiomycota</taxon>
        <taxon>Agaricomycotina</taxon>
        <taxon>Agaricomycetes</taxon>
        <taxon>Polyporales</taxon>
        <taxon>Fomitopsis</taxon>
    </lineage>
</organism>
<dbReference type="SUPFAM" id="SSF56112">
    <property type="entry name" value="Protein kinase-like (PK-like)"/>
    <property type="match status" value="1"/>
</dbReference>
<sequence>MFFSTLQNMVAHVHVACAPNRATLREAFDALKESSKPLFVSQPSRHIPLTPSTTVLTLLDASDVEASGIVAVPQVSGAVIVATVGLHHPSTAHPLCPQWFIKVLRKARDPAVPLLIQSIPYLPIDEDAPQSTASVSLTIPSPPRSSAAPSPSPSPTGAQLQSNRVSVGIQVSIPPSWPSGQSSSSLDSDPAFECLTPLTTDTALRAPQKPQPTTSGNSLGVPFAKKHISAHIDLDGAIRALCDKASNLVEQYEKAVECAKRLCELQVDLEDEASLLVHSDKRGDLDALTERSDSSPFTVDSTAIADEPARAEGDVIQGNPSPAELEANSADANNEMVAEDDSESSSEDADTDDGVAPRSLYNPYSTRNYRVHGLIGEGGFARVAQVEDDNGRFFAVKVHHKKIVYQRPDARRRLLREMQTMASVTETSRYKCLVRLEESWEDADNIYFVMPLCRATLMDYFNWKVRTGLADPVSEKRYCAEMVAAVALLHDRGIMHRDIKPENFLLDESGACVLADYGLAYSSRGARITRLKSMDVCGTQDYFAPEQRQGCEYNYKVDIWELGCVWIELLAKPGCSWTSGFGDDVFERESPEVIQAKLQKSVRDLLWGHPALNLLLWMVDVDPRNRPSTGHIMDDPWFSDIAWTEILYGSSYTHPYLPGYAAPSTESSHRYSTFDATKSPSLVLKSLLKKRFTEREQKIAALQIVQAQTDLFETCPEEFVYPPPIRLTR</sequence>
<feature type="region of interest" description="Disordered" evidence="7">
    <location>
        <begin position="201"/>
        <end position="220"/>
    </location>
</feature>
<dbReference type="Gene3D" id="1.10.510.10">
    <property type="entry name" value="Transferase(Phosphotransferase) domain 1"/>
    <property type="match status" value="1"/>
</dbReference>
<evidence type="ECO:0000256" key="7">
    <source>
        <dbReference type="SAM" id="MobiDB-lite"/>
    </source>
</evidence>
<keyword evidence="3 6" id="KW-0547">Nucleotide-binding</keyword>
<feature type="domain" description="Protein kinase" evidence="8">
    <location>
        <begin position="369"/>
        <end position="638"/>
    </location>
</feature>
<feature type="region of interest" description="Disordered" evidence="7">
    <location>
        <begin position="133"/>
        <end position="163"/>
    </location>
</feature>
<dbReference type="Proteomes" id="UP000076727">
    <property type="component" value="Unassembled WGS sequence"/>
</dbReference>
<proteinExistence type="predicted"/>
<dbReference type="InterPro" id="IPR008271">
    <property type="entry name" value="Ser/Thr_kinase_AS"/>
</dbReference>
<keyword evidence="1" id="KW-0723">Serine/threonine-protein kinase</keyword>
<dbReference type="CDD" id="cd14014">
    <property type="entry name" value="STKc_PknB_like"/>
    <property type="match status" value="1"/>
</dbReference>
<feature type="region of interest" description="Disordered" evidence="7">
    <location>
        <begin position="287"/>
        <end position="360"/>
    </location>
</feature>
<dbReference type="STRING" id="1314783.A0A165TXR8"/>
<dbReference type="PROSITE" id="PS50011">
    <property type="entry name" value="PROTEIN_KINASE_DOM"/>
    <property type="match status" value="1"/>
</dbReference>
<reference evidence="9 10" key="1">
    <citation type="journal article" date="2016" name="Mol. Biol. Evol.">
        <title>Comparative Genomics of Early-Diverging Mushroom-Forming Fungi Provides Insights into the Origins of Lignocellulose Decay Capabilities.</title>
        <authorList>
            <person name="Nagy L.G."/>
            <person name="Riley R."/>
            <person name="Tritt A."/>
            <person name="Adam C."/>
            <person name="Daum C."/>
            <person name="Floudas D."/>
            <person name="Sun H."/>
            <person name="Yadav J.S."/>
            <person name="Pangilinan J."/>
            <person name="Larsson K.H."/>
            <person name="Matsuura K."/>
            <person name="Barry K."/>
            <person name="Labutti K."/>
            <person name="Kuo R."/>
            <person name="Ohm R.A."/>
            <person name="Bhattacharya S.S."/>
            <person name="Shirouzu T."/>
            <person name="Yoshinaga Y."/>
            <person name="Martin F.M."/>
            <person name="Grigoriev I.V."/>
            <person name="Hibbett D.S."/>
        </authorList>
    </citation>
    <scope>NUCLEOTIDE SEQUENCE [LARGE SCALE GENOMIC DNA]</scope>
    <source>
        <strain evidence="9 10">L-15889</strain>
    </source>
</reference>
<evidence type="ECO:0000256" key="4">
    <source>
        <dbReference type="ARBA" id="ARBA00022777"/>
    </source>
</evidence>
<evidence type="ECO:0000313" key="9">
    <source>
        <dbReference type="EMBL" id="KZT74108.1"/>
    </source>
</evidence>
<evidence type="ECO:0000256" key="2">
    <source>
        <dbReference type="ARBA" id="ARBA00022679"/>
    </source>
</evidence>
<dbReference type="PROSITE" id="PS00108">
    <property type="entry name" value="PROTEIN_KINASE_ST"/>
    <property type="match status" value="1"/>
</dbReference>
<dbReference type="GO" id="GO:0005524">
    <property type="term" value="F:ATP binding"/>
    <property type="evidence" value="ECO:0007669"/>
    <property type="project" value="UniProtKB-UniRule"/>
</dbReference>
<dbReference type="InterPro" id="IPR000719">
    <property type="entry name" value="Prot_kinase_dom"/>
</dbReference>
<dbReference type="PROSITE" id="PS00107">
    <property type="entry name" value="PROTEIN_KINASE_ATP"/>
    <property type="match status" value="1"/>
</dbReference>
<name>A0A165TXR8_9APHY</name>
<accession>A0A165TXR8</accession>
<dbReference type="InterPro" id="IPR011009">
    <property type="entry name" value="Kinase-like_dom_sf"/>
</dbReference>
<dbReference type="Pfam" id="PF00069">
    <property type="entry name" value="Pkinase"/>
    <property type="match status" value="1"/>
</dbReference>
<dbReference type="PANTHER" id="PTHR24345:SF0">
    <property type="entry name" value="CELL CYCLE SERINE_THREONINE-PROTEIN KINASE CDC5_MSD2"/>
    <property type="match status" value="1"/>
</dbReference>
<keyword evidence="2" id="KW-0808">Transferase</keyword>
<dbReference type="OrthoDB" id="1668230at2759"/>
<dbReference type="AlphaFoldDB" id="A0A165TXR8"/>
<feature type="binding site" evidence="6">
    <location>
        <position position="397"/>
    </location>
    <ligand>
        <name>ATP</name>
        <dbReference type="ChEBI" id="CHEBI:30616"/>
    </ligand>
</feature>
<dbReference type="EMBL" id="KV429034">
    <property type="protein sequence ID" value="KZT74108.1"/>
    <property type="molecule type" value="Genomic_DNA"/>
</dbReference>
<dbReference type="SMART" id="SM00220">
    <property type="entry name" value="S_TKc"/>
    <property type="match status" value="1"/>
</dbReference>
<keyword evidence="10" id="KW-1185">Reference proteome</keyword>
<evidence type="ECO:0000256" key="6">
    <source>
        <dbReference type="PROSITE-ProRule" id="PRU10141"/>
    </source>
</evidence>
<feature type="compositionally biased region" description="Acidic residues" evidence="7">
    <location>
        <begin position="337"/>
        <end position="353"/>
    </location>
</feature>
<evidence type="ECO:0000256" key="1">
    <source>
        <dbReference type="ARBA" id="ARBA00022527"/>
    </source>
</evidence>
<dbReference type="PANTHER" id="PTHR24345">
    <property type="entry name" value="SERINE/THREONINE-PROTEIN KINASE PLK"/>
    <property type="match status" value="1"/>
</dbReference>
<evidence type="ECO:0000313" key="10">
    <source>
        <dbReference type="Proteomes" id="UP000076727"/>
    </source>
</evidence>
<dbReference type="GO" id="GO:0004674">
    <property type="term" value="F:protein serine/threonine kinase activity"/>
    <property type="evidence" value="ECO:0007669"/>
    <property type="project" value="UniProtKB-KW"/>
</dbReference>
<evidence type="ECO:0000256" key="5">
    <source>
        <dbReference type="ARBA" id="ARBA00022840"/>
    </source>
</evidence>
<keyword evidence="4 9" id="KW-0418">Kinase</keyword>
<dbReference type="GO" id="GO:0005634">
    <property type="term" value="C:nucleus"/>
    <property type="evidence" value="ECO:0007669"/>
    <property type="project" value="TreeGrafter"/>
</dbReference>
<dbReference type="InterPro" id="IPR017441">
    <property type="entry name" value="Protein_kinase_ATP_BS"/>
</dbReference>
<evidence type="ECO:0000259" key="8">
    <source>
        <dbReference type="PROSITE" id="PS50011"/>
    </source>
</evidence>
<protein>
    <submittedName>
        <fullName evidence="9">Kinase-like protein</fullName>
    </submittedName>
</protein>
<keyword evidence="5 6" id="KW-0067">ATP-binding</keyword>
<evidence type="ECO:0000256" key="3">
    <source>
        <dbReference type="ARBA" id="ARBA00022741"/>
    </source>
</evidence>